<evidence type="ECO:0000259" key="1">
    <source>
        <dbReference type="Pfam" id="PF04326"/>
    </source>
</evidence>
<accession>A0ABV7V6R3</accession>
<dbReference type="RefSeq" id="WP_191326296.1">
    <property type="nucleotide sequence ID" value="NZ_BMZP01000039.1"/>
</dbReference>
<dbReference type="Gene3D" id="3.30.950.30">
    <property type="entry name" value="Schlafen, AAA domain"/>
    <property type="match status" value="1"/>
</dbReference>
<organism evidence="2 3">
    <name type="scientific">Novosphingobium pokkalii</name>
    <dbReference type="NCBI Taxonomy" id="1770194"/>
    <lineage>
        <taxon>Bacteria</taxon>
        <taxon>Pseudomonadati</taxon>
        <taxon>Pseudomonadota</taxon>
        <taxon>Alphaproteobacteria</taxon>
        <taxon>Sphingomonadales</taxon>
        <taxon>Sphingomonadaceae</taxon>
        <taxon>Novosphingobium</taxon>
    </lineage>
</organism>
<reference evidence="3" key="1">
    <citation type="journal article" date="2019" name="Int. J. Syst. Evol. Microbiol.">
        <title>The Global Catalogue of Microorganisms (GCM) 10K type strain sequencing project: providing services to taxonomists for standard genome sequencing and annotation.</title>
        <authorList>
            <consortium name="The Broad Institute Genomics Platform"/>
            <consortium name="The Broad Institute Genome Sequencing Center for Infectious Disease"/>
            <person name="Wu L."/>
            <person name="Ma J."/>
        </authorList>
    </citation>
    <scope>NUCLEOTIDE SEQUENCE [LARGE SCALE GENOMIC DNA]</scope>
    <source>
        <strain evidence="3">KCTC 42224</strain>
    </source>
</reference>
<protein>
    <submittedName>
        <fullName evidence="2">Helix-turn-helix domain-containing protein</fullName>
    </submittedName>
</protein>
<name>A0ABV7V6R3_9SPHN</name>
<evidence type="ECO:0000313" key="3">
    <source>
        <dbReference type="Proteomes" id="UP001595683"/>
    </source>
</evidence>
<dbReference type="PANTHER" id="PTHR30595">
    <property type="entry name" value="GLPR-RELATED TRANSCRIPTIONAL REPRESSOR"/>
    <property type="match status" value="1"/>
</dbReference>
<sequence length="389" mass="41587">MVTDAQQPGWADAALADEIALSQLAGETQTVEFKAQFPKQLTDLGKEIAAFATSNAGTILLGIADDGSVTGLEGCEERSARQALVARIEGVCASGVKPAVTPAIRFAVVEGQVVAAIEVPKGKAPVYYSANIPYLRQLTAARPMMPDEVVEAVLAWDQARRGEEASPTNDYLSAMTNILVDVIVRASEIEVRDYGASLDETRYYLGAYARQLRDLAAQAPEDCAGMVAPIRALAEQLDIAAHEELTLGSGFDEMNEAARAAVEQARAITAEFLKPEYFNPQTRTGLDDSLAALVRRHDDLTQRIDALVARCKLDELRSDAGSNGLDLRKIGTFLAILGDPERGAALGAIGARLREIEARETYMDGGRSQQAVIDDLRAANAALQALVSA</sequence>
<dbReference type="Proteomes" id="UP001595683">
    <property type="component" value="Unassembled WGS sequence"/>
</dbReference>
<evidence type="ECO:0000313" key="2">
    <source>
        <dbReference type="EMBL" id="MFC3673119.1"/>
    </source>
</evidence>
<gene>
    <name evidence="2" type="ORF">ACFOOT_16995</name>
</gene>
<dbReference type="Pfam" id="PF04326">
    <property type="entry name" value="SLFN_AlbA_2"/>
    <property type="match status" value="1"/>
</dbReference>
<dbReference type="EMBL" id="JBHRYE010000036">
    <property type="protein sequence ID" value="MFC3673119.1"/>
    <property type="molecule type" value="Genomic_DNA"/>
</dbReference>
<dbReference type="InterPro" id="IPR038461">
    <property type="entry name" value="Schlafen_AlbA_2_dom_sf"/>
</dbReference>
<comment type="caution">
    <text evidence="2">The sequence shown here is derived from an EMBL/GenBank/DDBJ whole genome shotgun (WGS) entry which is preliminary data.</text>
</comment>
<feature type="domain" description="Schlafen AlbA-2" evidence="1">
    <location>
        <begin position="27"/>
        <end position="143"/>
    </location>
</feature>
<dbReference type="InterPro" id="IPR007421">
    <property type="entry name" value="Schlafen_AlbA_2_dom"/>
</dbReference>
<proteinExistence type="predicted"/>
<keyword evidence="3" id="KW-1185">Reference proteome</keyword>
<dbReference type="PANTHER" id="PTHR30595:SF6">
    <property type="entry name" value="SCHLAFEN ALBA-2 DOMAIN-CONTAINING PROTEIN"/>
    <property type="match status" value="1"/>
</dbReference>